<evidence type="ECO:0000256" key="1">
    <source>
        <dbReference type="SAM" id="SignalP"/>
    </source>
</evidence>
<organism evidence="3 4">
    <name type="scientific">Fusarium oxysporum</name>
    <name type="common">Fusarium vascular wilt</name>
    <dbReference type="NCBI Taxonomy" id="5507"/>
    <lineage>
        <taxon>Eukaryota</taxon>
        <taxon>Fungi</taxon>
        <taxon>Dikarya</taxon>
        <taxon>Ascomycota</taxon>
        <taxon>Pezizomycotina</taxon>
        <taxon>Sordariomycetes</taxon>
        <taxon>Hypocreomycetidae</taxon>
        <taxon>Hypocreales</taxon>
        <taxon>Nectriaceae</taxon>
        <taxon>Fusarium</taxon>
        <taxon>Fusarium oxysporum species complex</taxon>
    </lineage>
</organism>
<dbReference type="AlphaFoldDB" id="A0A8H5AN26"/>
<evidence type="ECO:0000313" key="3">
    <source>
        <dbReference type="EMBL" id="KAF5267624.1"/>
    </source>
</evidence>
<keyword evidence="1" id="KW-0732">Signal</keyword>
<feature type="chain" id="PRO_5034308025" description="Cyanovirin-N domain-containing protein" evidence="1">
    <location>
        <begin position="18"/>
        <end position="470"/>
    </location>
</feature>
<evidence type="ECO:0000313" key="4">
    <source>
        <dbReference type="Proteomes" id="UP000558688"/>
    </source>
</evidence>
<dbReference type="InterPro" id="IPR011058">
    <property type="entry name" value="Cyanovirin-N"/>
</dbReference>
<dbReference type="InterPro" id="IPR036673">
    <property type="entry name" value="Cyanovirin-N_sf"/>
</dbReference>
<dbReference type="EMBL" id="JAAFOW010000229">
    <property type="protein sequence ID" value="KAF5267624.1"/>
    <property type="molecule type" value="Genomic_DNA"/>
</dbReference>
<protein>
    <recommendedName>
        <fullName evidence="2">Cyanovirin-N domain-containing protein</fullName>
    </recommendedName>
</protein>
<sequence length="470" mass="53606">MTKATAVLLTLLGIAFAQIDRTCIDIVFNSETNTLSGKCQPRDNSGYIPSELDLNDCFGYDGTDITPTYHGNFAESCHGCEMFVAPDPWYGGAEYWIRCTCKGQSEKVAVPLETNNYNNYNQHKKDISGELAKDPSSLSAQDCVESSLYSHALSHIYVPLYYLSGNYCGFRAAVKNADFEAMNRCVKYGGAQDTTRELPKYNGYEKGCQCIAERPHTQHRPIDEPLESVYLGKDVNTHCDNFPNFLITMLSKSPDRVYTEGICQMIKLPQSYGYSLPFNMESDTYWYSENADRYLSGITRKPLDVALRSHCPPYLLEVIIRDYTRRRVDFTTTYVDLPASMQSWAGDYRFACDEYPVAQQWWKYTNLLETTWGLFLDLTDTSTSWEEQYRGEASDIFGQKIEILIKHHVLSEDEEDMLRSIVGAMRSMNTPTKTSSTAVVDDFDAQCCWDTLCSALIPFKSMHEELHIWR</sequence>
<proteinExistence type="predicted"/>
<reference evidence="3" key="1">
    <citation type="submission" date="2020-02" db="EMBL/GenBank/DDBJ databases">
        <title>Identification and distribution of gene clusters putatively required for synthesis of sphingolipid metabolism inhibitors in phylogenetically diverse species of the filamentous fungus Fusarium.</title>
        <authorList>
            <person name="Kim H.-S."/>
            <person name="Busman M."/>
            <person name="Brown D.W."/>
            <person name="Divon H."/>
            <person name="Uhlig S."/>
            <person name="Proctor R.H."/>
        </authorList>
    </citation>
    <scope>NUCLEOTIDE SEQUENCE [LARGE SCALE GENOMIC DNA]</scope>
    <source>
        <strain evidence="3">NRRL 39464</strain>
    </source>
</reference>
<dbReference type="Proteomes" id="UP000558688">
    <property type="component" value="Unassembled WGS sequence"/>
</dbReference>
<accession>A0A8H5AN26</accession>
<dbReference type="SUPFAM" id="SSF51322">
    <property type="entry name" value="Cyanovirin-N"/>
    <property type="match status" value="1"/>
</dbReference>
<dbReference type="Gene3D" id="2.30.60.10">
    <property type="entry name" value="Cyanovirin-N"/>
    <property type="match status" value="1"/>
</dbReference>
<feature type="signal peptide" evidence="1">
    <location>
        <begin position="1"/>
        <end position="17"/>
    </location>
</feature>
<comment type="caution">
    <text evidence="3">The sequence shown here is derived from an EMBL/GenBank/DDBJ whole genome shotgun (WGS) entry which is preliminary data.</text>
</comment>
<gene>
    <name evidence="3" type="ORF">FOXYS1_1499</name>
</gene>
<evidence type="ECO:0000259" key="2">
    <source>
        <dbReference type="Pfam" id="PF08881"/>
    </source>
</evidence>
<name>A0A8H5AN26_FUSOX</name>
<dbReference type="Pfam" id="PF08881">
    <property type="entry name" value="CVNH"/>
    <property type="match status" value="1"/>
</dbReference>
<feature type="domain" description="Cyanovirin-N" evidence="2">
    <location>
        <begin position="21"/>
        <end position="101"/>
    </location>
</feature>